<gene>
    <name evidence="2" type="ORF">PPYR_06487</name>
</gene>
<name>A0A5N4AU40_PHOPY</name>
<dbReference type="InParanoid" id="A0A5N4AU40"/>
<feature type="region of interest" description="Disordered" evidence="1">
    <location>
        <begin position="36"/>
        <end position="56"/>
    </location>
</feature>
<evidence type="ECO:0000313" key="3">
    <source>
        <dbReference type="Proteomes" id="UP000327044"/>
    </source>
</evidence>
<feature type="compositionally biased region" description="Low complexity" evidence="1">
    <location>
        <begin position="36"/>
        <end position="46"/>
    </location>
</feature>
<keyword evidence="3" id="KW-1185">Reference proteome</keyword>
<evidence type="ECO:0000256" key="1">
    <source>
        <dbReference type="SAM" id="MobiDB-lite"/>
    </source>
</evidence>
<sequence length="215" mass="24630">MDFMSMRIQYIFVCRRWNSIMPKMDQVVPTTVPLCSSNDVDNNSSDKTGPPDYLSKGEEEAVVSTSCYNSDSDTELDELVLELEPEPIASCSYDNIDSNFVNATDPFHNFNKDDEEVITTISGDSSDGTDISNETDLDVIKPKKSNCLVRRRIIEIKYFLDELRSLKHKEKAPKRKHFATADSHYGPSANQPEEDMGSELYKKKRQEFLEVLRFY</sequence>
<comment type="caution">
    <text evidence="2">The sequence shown here is derived from an EMBL/GenBank/DDBJ whole genome shotgun (WGS) entry which is preliminary data.</text>
</comment>
<proteinExistence type="predicted"/>
<protein>
    <submittedName>
        <fullName evidence="2">Uncharacterized protein</fullName>
    </submittedName>
</protein>
<organism evidence="2 3">
    <name type="scientific">Photinus pyralis</name>
    <name type="common">Common eastern firefly</name>
    <name type="synonym">Lampyris pyralis</name>
    <dbReference type="NCBI Taxonomy" id="7054"/>
    <lineage>
        <taxon>Eukaryota</taxon>
        <taxon>Metazoa</taxon>
        <taxon>Ecdysozoa</taxon>
        <taxon>Arthropoda</taxon>
        <taxon>Hexapoda</taxon>
        <taxon>Insecta</taxon>
        <taxon>Pterygota</taxon>
        <taxon>Neoptera</taxon>
        <taxon>Endopterygota</taxon>
        <taxon>Coleoptera</taxon>
        <taxon>Polyphaga</taxon>
        <taxon>Elateriformia</taxon>
        <taxon>Elateroidea</taxon>
        <taxon>Lampyridae</taxon>
        <taxon>Lampyrinae</taxon>
        <taxon>Photinus</taxon>
    </lineage>
</organism>
<reference evidence="2 3" key="1">
    <citation type="journal article" date="2018" name="Elife">
        <title>Firefly genomes illuminate parallel origins of bioluminescence in beetles.</title>
        <authorList>
            <person name="Fallon T.R."/>
            <person name="Lower S.E."/>
            <person name="Chang C.H."/>
            <person name="Bessho-Uehara M."/>
            <person name="Martin G.J."/>
            <person name="Bewick A.J."/>
            <person name="Behringer M."/>
            <person name="Debat H.J."/>
            <person name="Wong I."/>
            <person name="Day J.C."/>
            <person name="Suvorov A."/>
            <person name="Silva C.J."/>
            <person name="Stanger-Hall K.F."/>
            <person name="Hall D.W."/>
            <person name="Schmitz R.J."/>
            <person name="Nelson D.R."/>
            <person name="Lewis S.M."/>
            <person name="Shigenobu S."/>
            <person name="Bybee S.M."/>
            <person name="Larracuente A.M."/>
            <person name="Oba Y."/>
            <person name="Weng J.K."/>
        </authorList>
    </citation>
    <scope>NUCLEOTIDE SEQUENCE [LARGE SCALE GENOMIC DNA]</scope>
    <source>
        <strain evidence="2">1611_PpyrPB1</strain>
        <tissue evidence="2">Whole body</tissue>
    </source>
</reference>
<feature type="region of interest" description="Disordered" evidence="1">
    <location>
        <begin position="174"/>
        <end position="198"/>
    </location>
</feature>
<accession>A0A5N4AU40</accession>
<dbReference type="EMBL" id="VVIM01000004">
    <property type="protein sequence ID" value="KAB0800748.1"/>
    <property type="molecule type" value="Genomic_DNA"/>
</dbReference>
<dbReference type="AlphaFoldDB" id="A0A5N4AU40"/>
<evidence type="ECO:0000313" key="2">
    <source>
        <dbReference type="EMBL" id="KAB0800748.1"/>
    </source>
</evidence>
<dbReference type="Proteomes" id="UP000327044">
    <property type="component" value="Unassembled WGS sequence"/>
</dbReference>